<feature type="domain" description="IBR" evidence="6">
    <location>
        <begin position="172"/>
        <end position="281"/>
    </location>
</feature>
<dbReference type="GO" id="GO:0061630">
    <property type="term" value="F:ubiquitin protein ligase activity"/>
    <property type="evidence" value="ECO:0007669"/>
    <property type="project" value="TreeGrafter"/>
</dbReference>
<proteinExistence type="predicted"/>
<feature type="region of interest" description="Disordered" evidence="5">
    <location>
        <begin position="318"/>
        <end position="355"/>
    </location>
</feature>
<dbReference type="AlphaFoldDB" id="A0A835XHJ4"/>
<name>A0A835XHJ4_9CHLO</name>
<evidence type="ECO:0000256" key="2">
    <source>
        <dbReference type="ARBA" id="ARBA00022771"/>
    </source>
</evidence>
<dbReference type="PANTHER" id="PTHR45943:SF2">
    <property type="entry name" value="RING-TYPE DOMAIN-CONTAINING PROTEIN"/>
    <property type="match status" value="1"/>
</dbReference>
<gene>
    <name evidence="7" type="ORF">HYH03_016411</name>
</gene>
<feature type="compositionally biased region" description="Gly residues" evidence="5">
    <location>
        <begin position="655"/>
        <end position="672"/>
    </location>
</feature>
<feature type="compositionally biased region" description="Pro residues" evidence="5">
    <location>
        <begin position="209"/>
        <end position="220"/>
    </location>
</feature>
<comment type="caution">
    <text evidence="7">The sequence shown here is derived from an EMBL/GenBank/DDBJ whole genome shotgun (WGS) entry which is preliminary data.</text>
</comment>
<evidence type="ECO:0000256" key="1">
    <source>
        <dbReference type="ARBA" id="ARBA00022723"/>
    </source>
</evidence>
<dbReference type="OrthoDB" id="6050183at2759"/>
<feature type="compositionally biased region" description="Low complexity" evidence="5">
    <location>
        <begin position="131"/>
        <end position="146"/>
    </location>
</feature>
<dbReference type="PANTHER" id="PTHR45943">
    <property type="entry name" value="E3 UBIQUITIN-PROTEIN LIGASE MYCBP2"/>
    <property type="match status" value="1"/>
</dbReference>
<feature type="region of interest" description="Disordered" evidence="5">
    <location>
        <begin position="642"/>
        <end position="672"/>
    </location>
</feature>
<dbReference type="Proteomes" id="UP000612055">
    <property type="component" value="Unassembled WGS sequence"/>
</dbReference>
<organism evidence="7 8">
    <name type="scientific">Edaphochlamys debaryana</name>
    <dbReference type="NCBI Taxonomy" id="47281"/>
    <lineage>
        <taxon>Eukaryota</taxon>
        <taxon>Viridiplantae</taxon>
        <taxon>Chlorophyta</taxon>
        <taxon>core chlorophytes</taxon>
        <taxon>Chlorophyceae</taxon>
        <taxon>CS clade</taxon>
        <taxon>Chlamydomonadales</taxon>
        <taxon>Chlamydomonadales incertae sedis</taxon>
        <taxon>Edaphochlamys</taxon>
    </lineage>
</organism>
<evidence type="ECO:0000256" key="4">
    <source>
        <dbReference type="ARBA" id="ARBA00022833"/>
    </source>
</evidence>
<evidence type="ECO:0000256" key="5">
    <source>
        <dbReference type="SAM" id="MobiDB-lite"/>
    </source>
</evidence>
<dbReference type="GO" id="GO:0005886">
    <property type="term" value="C:plasma membrane"/>
    <property type="evidence" value="ECO:0007669"/>
    <property type="project" value="TreeGrafter"/>
</dbReference>
<feature type="region of interest" description="Disordered" evidence="5">
    <location>
        <begin position="115"/>
        <end position="146"/>
    </location>
</feature>
<evidence type="ECO:0000313" key="8">
    <source>
        <dbReference type="Proteomes" id="UP000612055"/>
    </source>
</evidence>
<evidence type="ECO:0000256" key="3">
    <source>
        <dbReference type="ARBA" id="ARBA00022786"/>
    </source>
</evidence>
<dbReference type="EMBL" id="JAEHOE010000142">
    <property type="protein sequence ID" value="KAG2484757.1"/>
    <property type="molecule type" value="Genomic_DNA"/>
</dbReference>
<keyword evidence="3" id="KW-0833">Ubl conjugation pathway</keyword>
<keyword evidence="4" id="KW-0862">Zinc</keyword>
<feature type="compositionally biased region" description="Gly residues" evidence="5">
    <location>
        <begin position="342"/>
        <end position="355"/>
    </location>
</feature>
<dbReference type="GO" id="GO:0008270">
    <property type="term" value="F:zinc ion binding"/>
    <property type="evidence" value="ECO:0007669"/>
    <property type="project" value="UniProtKB-KW"/>
</dbReference>
<reference evidence="7" key="1">
    <citation type="journal article" date="2020" name="bioRxiv">
        <title>Comparative genomics of Chlamydomonas.</title>
        <authorList>
            <person name="Craig R.J."/>
            <person name="Hasan A.R."/>
            <person name="Ness R.W."/>
            <person name="Keightley P.D."/>
        </authorList>
    </citation>
    <scope>NUCLEOTIDE SEQUENCE</scope>
    <source>
        <strain evidence="7">CCAP 11/70</strain>
    </source>
</reference>
<feature type="compositionally biased region" description="Low complexity" evidence="5">
    <location>
        <begin position="642"/>
        <end position="654"/>
    </location>
</feature>
<keyword evidence="2" id="KW-0863">Zinc-finger</keyword>
<protein>
    <recommendedName>
        <fullName evidence="6">IBR domain-containing protein</fullName>
    </recommendedName>
</protein>
<accession>A0A835XHJ4</accession>
<dbReference type="GO" id="GO:0005634">
    <property type="term" value="C:nucleus"/>
    <property type="evidence" value="ECO:0007669"/>
    <property type="project" value="TreeGrafter"/>
</dbReference>
<feature type="region of interest" description="Disordered" evidence="5">
    <location>
        <begin position="205"/>
        <end position="230"/>
    </location>
</feature>
<evidence type="ECO:0000259" key="6">
    <source>
        <dbReference type="SMART" id="SM00647"/>
    </source>
</evidence>
<sequence>MTTFTCRACYRVTDLADLAELPCSCCVCAGCGLKTVEAVLRGARPAAPAAPAPTAPAVPAPLEPGDAVLYSTADGILVEATVEIVDLTCQPPQYGIQLPGADNLRFTERHRLLSCEKRRGTRTPSRPQTPPARGAAGPAHAPAPTAPSGHCPVCSVALGPPALRALAPAAFAAWEAERTASWLKVNDVISCPHPGCGALIQRVPLRPALSPPPNRQPPQHQPSSPYSYGHLSPAQLAAQRQAEQLAEAQAHRARHRYRCGACGRDFCDRCRRTPYHDKYTCAQAAAPDCLLCGGKVSERRLAELLPCAAADAASAAAAGSDDDDGGRGGGSQPHSSRRGHGADGGTEGAGAGGGSVGAVVGRAHRSELLRALRDQLGVDVGWCLERRDLERALLHWGCNTCSAPACDAKRRAMCCRPLPCGHWCCGLRGEADAAAADGFGHPRCAECGADPSCGGALGSPVGGAAASPARKGLGGWGAGPSAAAAGPQGDCCFCWEPLPSAPCVQMGCAGGHVCHLHCATARLAAGYPGPHISFAHLYCPLCRSASSGSSCVQAALGPVHLSHPALAAALAPHLELREAVVGAVRQRLKLDAALRADPDLGPGGRFEGRVADWGLEKLLFYKCAKCAKPYFGGLRSCGAAAGAEQPPQQQQQQPGRGGGGGGGAGGGGAGGGAAAGAAGQAQDLVCGECCARSTGTNCPRHGTQYIEWKCRYCCSLASWFCFGTTHMCEPCHSLVPRGRPPASAAAGAAGAGGAAACRDPACGLKGIPHPPPGSEACLGCGMCRAGL</sequence>
<dbReference type="InterPro" id="IPR002867">
    <property type="entry name" value="IBR_dom"/>
</dbReference>
<keyword evidence="1" id="KW-0479">Metal-binding</keyword>
<keyword evidence="8" id="KW-1185">Reference proteome</keyword>
<dbReference type="SMART" id="SM00647">
    <property type="entry name" value="IBR"/>
    <property type="match status" value="1"/>
</dbReference>
<evidence type="ECO:0000313" key="7">
    <source>
        <dbReference type="EMBL" id="KAG2484757.1"/>
    </source>
</evidence>